<evidence type="ECO:0000313" key="1">
    <source>
        <dbReference type="EMBL" id="EYC18906.1"/>
    </source>
</evidence>
<keyword evidence="2" id="KW-1185">Reference proteome</keyword>
<accession>A0A016UVA2</accession>
<dbReference type="AlphaFoldDB" id="A0A016UVA2"/>
<protein>
    <submittedName>
        <fullName evidence="1">Uncharacterized protein</fullName>
    </submittedName>
</protein>
<evidence type="ECO:0000313" key="2">
    <source>
        <dbReference type="Proteomes" id="UP000024635"/>
    </source>
</evidence>
<proteinExistence type="predicted"/>
<dbReference type="Proteomes" id="UP000024635">
    <property type="component" value="Unassembled WGS sequence"/>
</dbReference>
<dbReference type="EMBL" id="JARK01001362">
    <property type="protein sequence ID" value="EYC18906.1"/>
    <property type="molecule type" value="Genomic_DNA"/>
</dbReference>
<organism evidence="1 2">
    <name type="scientific">Ancylostoma ceylanicum</name>
    <dbReference type="NCBI Taxonomy" id="53326"/>
    <lineage>
        <taxon>Eukaryota</taxon>
        <taxon>Metazoa</taxon>
        <taxon>Ecdysozoa</taxon>
        <taxon>Nematoda</taxon>
        <taxon>Chromadorea</taxon>
        <taxon>Rhabditida</taxon>
        <taxon>Rhabditina</taxon>
        <taxon>Rhabditomorpha</taxon>
        <taxon>Strongyloidea</taxon>
        <taxon>Ancylostomatidae</taxon>
        <taxon>Ancylostomatinae</taxon>
        <taxon>Ancylostoma</taxon>
    </lineage>
</organism>
<comment type="caution">
    <text evidence="1">The sequence shown here is derived from an EMBL/GenBank/DDBJ whole genome shotgun (WGS) entry which is preliminary data.</text>
</comment>
<gene>
    <name evidence="1" type="primary">Acey_s0026.g1441</name>
    <name evidence="1" type="ORF">Y032_0026g1441</name>
</gene>
<name>A0A016UVA2_9BILA</name>
<reference evidence="2" key="1">
    <citation type="journal article" date="2015" name="Nat. Genet.">
        <title>The genome and transcriptome of the zoonotic hookworm Ancylostoma ceylanicum identify infection-specific gene families.</title>
        <authorList>
            <person name="Schwarz E.M."/>
            <person name="Hu Y."/>
            <person name="Antoshechkin I."/>
            <person name="Miller M.M."/>
            <person name="Sternberg P.W."/>
            <person name="Aroian R.V."/>
        </authorList>
    </citation>
    <scope>NUCLEOTIDE SEQUENCE</scope>
    <source>
        <strain evidence="2">HY135</strain>
    </source>
</reference>
<sequence>MMWAAGNRFSFCPVLPQRYVFVFEKFSSTGLIHLLIANPVKSFNGIICGHLKFVMGSEEDILLTVMN</sequence>